<evidence type="ECO:0000256" key="8">
    <source>
        <dbReference type="ARBA" id="ARBA00023136"/>
    </source>
</evidence>
<reference evidence="11" key="1">
    <citation type="submission" date="2016-11" db="UniProtKB">
        <authorList>
            <consortium name="WormBaseParasite"/>
        </authorList>
    </citation>
    <scope>IDENTIFICATION</scope>
</reference>
<evidence type="ECO:0000256" key="3">
    <source>
        <dbReference type="ARBA" id="ARBA00008961"/>
    </source>
</evidence>
<keyword evidence="7" id="KW-0333">Golgi apparatus</keyword>
<keyword evidence="8 9" id="KW-0472">Membrane</keyword>
<evidence type="ECO:0000256" key="6">
    <source>
        <dbReference type="ARBA" id="ARBA00022989"/>
    </source>
</evidence>
<name>A0A1I7S8F1_BURXY</name>
<evidence type="ECO:0000256" key="5">
    <source>
        <dbReference type="ARBA" id="ARBA00022729"/>
    </source>
</evidence>
<evidence type="ECO:0000313" key="11">
    <source>
        <dbReference type="WBParaSite" id="BXY_0929400.1"/>
    </source>
</evidence>
<accession>A0A1I7S8F1</accession>
<keyword evidence="4 9" id="KW-0812">Transmembrane</keyword>
<evidence type="ECO:0000256" key="7">
    <source>
        <dbReference type="ARBA" id="ARBA00023034"/>
    </source>
</evidence>
<dbReference type="InterPro" id="IPR051523">
    <property type="entry name" value="KISH_domain"/>
</dbReference>
<comment type="subcellular location">
    <subcellularLocation>
        <location evidence="2">Golgi apparatus membrane</location>
        <topology evidence="2">Single-pass type I membrane protein</topology>
    </subcellularLocation>
</comment>
<evidence type="ECO:0000256" key="9">
    <source>
        <dbReference type="SAM" id="Phobius"/>
    </source>
</evidence>
<evidence type="ECO:0000256" key="4">
    <source>
        <dbReference type="ARBA" id="ARBA00022692"/>
    </source>
</evidence>
<dbReference type="WBParaSite" id="BXY_0929400.1">
    <property type="protein sequence ID" value="BXY_0929400.1"/>
    <property type="gene ID" value="BXY_0929400"/>
</dbReference>
<keyword evidence="6 9" id="KW-1133">Transmembrane helix</keyword>
<keyword evidence="5" id="KW-0732">Signal</keyword>
<organism evidence="10 11">
    <name type="scientific">Bursaphelenchus xylophilus</name>
    <name type="common">Pinewood nematode worm</name>
    <name type="synonym">Aphelenchoides xylophilus</name>
    <dbReference type="NCBI Taxonomy" id="6326"/>
    <lineage>
        <taxon>Eukaryota</taxon>
        <taxon>Metazoa</taxon>
        <taxon>Ecdysozoa</taxon>
        <taxon>Nematoda</taxon>
        <taxon>Chromadorea</taxon>
        <taxon>Rhabditida</taxon>
        <taxon>Tylenchina</taxon>
        <taxon>Tylenchomorpha</taxon>
        <taxon>Aphelenchoidea</taxon>
        <taxon>Aphelenchoididae</taxon>
        <taxon>Bursaphelenchus</taxon>
    </lineage>
</organism>
<evidence type="ECO:0000256" key="2">
    <source>
        <dbReference type="ARBA" id="ARBA00004614"/>
    </source>
</evidence>
<evidence type="ECO:0000313" key="10">
    <source>
        <dbReference type="Proteomes" id="UP000095284"/>
    </source>
</evidence>
<protein>
    <submittedName>
        <fullName evidence="11">Protein kish</fullName>
    </submittedName>
</protein>
<feature type="transmembrane region" description="Helical" evidence="9">
    <location>
        <begin position="52"/>
        <end position="73"/>
    </location>
</feature>
<feature type="transmembrane region" description="Helical" evidence="9">
    <location>
        <begin position="102"/>
        <end position="119"/>
    </location>
</feature>
<evidence type="ECO:0000256" key="1">
    <source>
        <dbReference type="ARBA" id="ARBA00002154"/>
    </source>
</evidence>
<dbReference type="PANTHER" id="PTHR13229">
    <property type="entry name" value="PROTEIN KISH-A"/>
    <property type="match status" value="1"/>
</dbReference>
<dbReference type="InterPro" id="IPR009653">
    <property type="entry name" value="Ksh1"/>
</dbReference>
<dbReference type="AlphaFoldDB" id="A0A1I7S8F1"/>
<proteinExistence type="inferred from homology"/>
<sequence length="120" mass="13766">MYLASPTTIDWNRQITWRKCRENIGVQFRSYLCCFRILTGQFVGFYSVKLSAIFSLQGLLSVLLLLICTCAYIRSIYPRIIDYKKEGIGSVFWKCARIGERLSLWVAAGCFLMAGSLLFL</sequence>
<dbReference type="Pfam" id="PF06842">
    <property type="entry name" value="DUF1242"/>
    <property type="match status" value="1"/>
</dbReference>
<comment type="similarity">
    <text evidence="3">Belongs to the KISH family.</text>
</comment>
<comment type="function">
    <text evidence="1">Involved in the early part of the secretory pathway.</text>
</comment>
<dbReference type="GO" id="GO:0000139">
    <property type="term" value="C:Golgi membrane"/>
    <property type="evidence" value="ECO:0007669"/>
    <property type="project" value="UniProtKB-SubCell"/>
</dbReference>
<dbReference type="Proteomes" id="UP000095284">
    <property type="component" value="Unplaced"/>
</dbReference>